<comment type="caution">
    <text evidence="1">The sequence shown here is derived from an EMBL/GenBank/DDBJ whole genome shotgun (WGS) entry which is preliminary data.</text>
</comment>
<organism evidence="1 2">
    <name type="scientific">Gluconacetobacter takamatsuzukensis</name>
    <dbReference type="NCBI Taxonomy" id="1286190"/>
    <lineage>
        <taxon>Bacteria</taxon>
        <taxon>Pseudomonadati</taxon>
        <taxon>Pseudomonadota</taxon>
        <taxon>Alphaproteobacteria</taxon>
        <taxon>Acetobacterales</taxon>
        <taxon>Acetobacteraceae</taxon>
        <taxon>Gluconacetobacter</taxon>
    </lineage>
</organism>
<gene>
    <name evidence="1" type="ORF">HLH27_16510</name>
</gene>
<dbReference type="InterPro" id="IPR029063">
    <property type="entry name" value="SAM-dependent_MTases_sf"/>
</dbReference>
<accession>A0A7W4KGU2</accession>
<evidence type="ECO:0000313" key="2">
    <source>
        <dbReference type="Proteomes" id="UP000540556"/>
    </source>
</evidence>
<protein>
    <submittedName>
        <fullName evidence="1">Methyltransferase domain-containing protein</fullName>
    </submittedName>
</protein>
<dbReference type="AlphaFoldDB" id="A0A7W4KGU2"/>
<dbReference type="SUPFAM" id="SSF53335">
    <property type="entry name" value="S-adenosyl-L-methionine-dependent methyltransferases"/>
    <property type="match status" value="1"/>
</dbReference>
<reference evidence="1 2" key="1">
    <citation type="submission" date="2020-04" db="EMBL/GenBank/DDBJ databases">
        <title>Description of novel Gluconacetobacter.</title>
        <authorList>
            <person name="Sombolestani A."/>
        </authorList>
    </citation>
    <scope>NUCLEOTIDE SEQUENCE [LARGE SCALE GENOMIC DNA]</scope>
    <source>
        <strain evidence="1 2">LMG 27800</strain>
    </source>
</reference>
<dbReference type="Proteomes" id="UP000540556">
    <property type="component" value="Unassembled WGS sequence"/>
</dbReference>
<dbReference type="EMBL" id="JABEQK010000019">
    <property type="protein sequence ID" value="MBB2206600.1"/>
    <property type="molecule type" value="Genomic_DNA"/>
</dbReference>
<dbReference type="InterPro" id="IPR008715">
    <property type="entry name" value="SAM-MeTfrase_NodS-like"/>
</dbReference>
<keyword evidence="1" id="KW-0489">Methyltransferase</keyword>
<sequence>MADMSERATRFDRLYTGDIDPWGFRSSAYEKEKYQATMLALPRARYALAIEAGCSIGELTRLLSFRCDRIIGIDISSVALDEATRRNADRPNIVFRRGELPGAWPGENAADLLVLSEVLYFLSPQEIEDLADRIVANWCPGGHCVLVNYLGPTAEALQGSEAANLFISCMKARTGIRHDAVATAEHYRLDVLERCAVTGAEQGINP</sequence>
<keyword evidence="2" id="KW-1185">Reference proteome</keyword>
<dbReference type="GO" id="GO:0032259">
    <property type="term" value="P:methylation"/>
    <property type="evidence" value="ECO:0007669"/>
    <property type="project" value="UniProtKB-KW"/>
</dbReference>
<keyword evidence="1" id="KW-0808">Transferase</keyword>
<dbReference type="Pfam" id="PF05401">
    <property type="entry name" value="NodS"/>
    <property type="match status" value="1"/>
</dbReference>
<dbReference type="GO" id="GO:0008757">
    <property type="term" value="F:S-adenosylmethionine-dependent methyltransferase activity"/>
    <property type="evidence" value="ECO:0007669"/>
    <property type="project" value="InterPro"/>
</dbReference>
<dbReference type="CDD" id="cd02440">
    <property type="entry name" value="AdoMet_MTases"/>
    <property type="match status" value="1"/>
</dbReference>
<evidence type="ECO:0000313" key="1">
    <source>
        <dbReference type="EMBL" id="MBB2206600.1"/>
    </source>
</evidence>
<name>A0A7W4KGU2_9PROT</name>
<dbReference type="GO" id="GO:0009312">
    <property type="term" value="P:oligosaccharide biosynthetic process"/>
    <property type="evidence" value="ECO:0007669"/>
    <property type="project" value="InterPro"/>
</dbReference>
<dbReference type="Gene3D" id="3.40.50.150">
    <property type="entry name" value="Vaccinia Virus protein VP39"/>
    <property type="match status" value="1"/>
</dbReference>
<proteinExistence type="predicted"/>